<keyword evidence="1" id="KW-0472">Membrane</keyword>
<name>A0A183FKA2_HELPZ</name>
<evidence type="ECO:0000313" key="3">
    <source>
        <dbReference type="Proteomes" id="UP000050761"/>
    </source>
</evidence>
<evidence type="ECO:0000313" key="2">
    <source>
        <dbReference type="EMBL" id="VDO72697.1"/>
    </source>
</evidence>
<evidence type="ECO:0000313" key="4">
    <source>
        <dbReference type="WBParaSite" id="HPBE_0000754701-mRNA-1"/>
    </source>
</evidence>
<accession>A0A183FKA2</accession>
<feature type="transmembrane region" description="Helical" evidence="1">
    <location>
        <begin position="24"/>
        <end position="45"/>
    </location>
</feature>
<accession>A0A3P7YK72</accession>
<dbReference type="PANTHER" id="PTHR40288:SF2">
    <property type="entry name" value="G PROTEIN-COUPLED RECEPTOR-RELATED"/>
    <property type="match status" value="1"/>
</dbReference>
<dbReference type="EMBL" id="UZAH01025916">
    <property type="protein sequence ID" value="VDO72697.1"/>
    <property type="molecule type" value="Genomic_DNA"/>
</dbReference>
<keyword evidence="1" id="KW-1133">Transmembrane helix</keyword>
<dbReference type="OrthoDB" id="5918127at2759"/>
<reference evidence="2 3" key="1">
    <citation type="submission" date="2018-11" db="EMBL/GenBank/DDBJ databases">
        <authorList>
            <consortium name="Pathogen Informatics"/>
        </authorList>
    </citation>
    <scope>NUCLEOTIDE SEQUENCE [LARGE SCALE GENOMIC DNA]</scope>
</reference>
<protein>
    <submittedName>
        <fullName evidence="2 4">Uncharacterized protein</fullName>
    </submittedName>
</protein>
<dbReference type="PANTHER" id="PTHR40288">
    <property type="entry name" value="PROTEIN CBG16535-RELATED"/>
    <property type="match status" value="1"/>
</dbReference>
<sequence>MCRGVRVQDEWTYFCGIWLKNRSIVIILAIAQFIVATVSFAQHIYSVLNFNKVAPFLFPFLGLEVCAKE</sequence>
<keyword evidence="3" id="KW-1185">Reference proteome</keyword>
<keyword evidence="1" id="KW-0812">Transmembrane</keyword>
<dbReference type="AlphaFoldDB" id="A0A183FKA2"/>
<organism evidence="3 4">
    <name type="scientific">Heligmosomoides polygyrus</name>
    <name type="common">Parasitic roundworm</name>
    <dbReference type="NCBI Taxonomy" id="6339"/>
    <lineage>
        <taxon>Eukaryota</taxon>
        <taxon>Metazoa</taxon>
        <taxon>Ecdysozoa</taxon>
        <taxon>Nematoda</taxon>
        <taxon>Chromadorea</taxon>
        <taxon>Rhabditida</taxon>
        <taxon>Rhabditina</taxon>
        <taxon>Rhabditomorpha</taxon>
        <taxon>Strongyloidea</taxon>
        <taxon>Heligmosomidae</taxon>
        <taxon>Heligmosomoides</taxon>
    </lineage>
</organism>
<proteinExistence type="predicted"/>
<gene>
    <name evidence="2" type="ORF">HPBE_LOCUS7548</name>
</gene>
<dbReference type="Proteomes" id="UP000050761">
    <property type="component" value="Unassembled WGS sequence"/>
</dbReference>
<dbReference type="WBParaSite" id="HPBE_0000754701-mRNA-1">
    <property type="protein sequence ID" value="HPBE_0000754701-mRNA-1"/>
    <property type="gene ID" value="HPBE_0000754701"/>
</dbReference>
<reference evidence="4" key="2">
    <citation type="submission" date="2019-09" db="UniProtKB">
        <authorList>
            <consortium name="WormBaseParasite"/>
        </authorList>
    </citation>
    <scope>IDENTIFICATION</scope>
</reference>
<evidence type="ECO:0000256" key="1">
    <source>
        <dbReference type="SAM" id="Phobius"/>
    </source>
</evidence>